<dbReference type="Proteomes" id="UP001300604">
    <property type="component" value="Chromosome"/>
</dbReference>
<dbReference type="Gene3D" id="1.10.1760.20">
    <property type="match status" value="1"/>
</dbReference>
<dbReference type="GO" id="GO:0022857">
    <property type="term" value="F:transmembrane transporter activity"/>
    <property type="evidence" value="ECO:0007669"/>
    <property type="project" value="InterPro"/>
</dbReference>
<feature type="transmembrane region" description="Helical" evidence="1">
    <location>
        <begin position="176"/>
        <end position="203"/>
    </location>
</feature>
<reference evidence="2" key="2">
    <citation type="submission" date="2024-06" db="EMBL/GenBank/DDBJ databases">
        <title>Caproicibacterium argilliputei sp. nov, a novel caproic acid producing anaerobic bacterium isolated from pit mud.</title>
        <authorList>
            <person name="Xia S."/>
        </authorList>
    </citation>
    <scope>NUCLEOTIDE SEQUENCE</scope>
    <source>
        <strain evidence="2">ZCY20-5</strain>
    </source>
</reference>
<dbReference type="EMBL" id="CP135996">
    <property type="protein sequence ID" value="WOC31705.1"/>
    <property type="molecule type" value="Genomic_DNA"/>
</dbReference>
<dbReference type="InterPro" id="IPR024529">
    <property type="entry name" value="ECF_trnsprt_substrate-spec"/>
</dbReference>
<reference evidence="2" key="1">
    <citation type="submission" date="2023-09" db="EMBL/GenBank/DDBJ databases">
        <authorList>
            <person name="Zeng C."/>
        </authorList>
    </citation>
    <scope>NUCLEOTIDE SEQUENCE</scope>
    <source>
        <strain evidence="2">ZCY20-5</strain>
    </source>
</reference>
<dbReference type="Pfam" id="PF12822">
    <property type="entry name" value="ECF_trnsprt"/>
    <property type="match status" value="1"/>
</dbReference>
<name>A0AA97D9U9_9FIRM</name>
<dbReference type="RefSeq" id="WP_275845134.1">
    <property type="nucleotide sequence ID" value="NZ_CP135996.1"/>
</dbReference>
<feature type="transmembrane region" description="Helical" evidence="1">
    <location>
        <begin position="7"/>
        <end position="25"/>
    </location>
</feature>
<dbReference type="KEGG" id="carl:PXC00_10905"/>
<feature type="transmembrane region" description="Helical" evidence="1">
    <location>
        <begin position="98"/>
        <end position="121"/>
    </location>
</feature>
<keyword evidence="3" id="KW-1185">Reference proteome</keyword>
<organism evidence="2 3">
    <name type="scientific">Caproicibacterium argilliputei</name>
    <dbReference type="NCBI Taxonomy" id="3030016"/>
    <lineage>
        <taxon>Bacteria</taxon>
        <taxon>Bacillati</taxon>
        <taxon>Bacillota</taxon>
        <taxon>Clostridia</taxon>
        <taxon>Eubacteriales</taxon>
        <taxon>Oscillospiraceae</taxon>
        <taxon>Caproicibacterium</taxon>
    </lineage>
</organism>
<evidence type="ECO:0000313" key="3">
    <source>
        <dbReference type="Proteomes" id="UP001300604"/>
    </source>
</evidence>
<evidence type="ECO:0000256" key="1">
    <source>
        <dbReference type="SAM" id="Phobius"/>
    </source>
</evidence>
<accession>A0AA97D9U9</accession>
<keyword evidence="1" id="KW-0472">Membrane</keyword>
<keyword evidence="1" id="KW-0812">Transmembrane</keyword>
<keyword evidence="1" id="KW-1133">Transmembrane helix</keyword>
<evidence type="ECO:0000313" key="2">
    <source>
        <dbReference type="EMBL" id="WOC31705.1"/>
    </source>
</evidence>
<proteinExistence type="predicted"/>
<sequence length="215" mass="22765">MKKDAKYYRFTLMALFAAITLIMGLTPLGYIPLPFIKLTILHIPVILGSVLLGPGYGAGLGVLFGLTSLLNNTMAPALTSFTFSPFVPLPGTTQGTPVALLVCFLPRILVGVFPYFVYQWLQKRLKGRRKTTAALAVSGVAGSLTNTLLVMGLIGFLFRDAYAAAKGIAPDAVTEILLGIVGFNGGIEAVAAGVLTAALGIVLQRLVQPDRDRTV</sequence>
<gene>
    <name evidence="2" type="ORF">PXC00_10905</name>
</gene>
<dbReference type="AlphaFoldDB" id="A0AA97D9U9"/>
<protein>
    <submittedName>
        <fullName evidence="2">ECF transporter S component</fullName>
    </submittedName>
</protein>
<feature type="transmembrane region" description="Helical" evidence="1">
    <location>
        <begin position="133"/>
        <end position="156"/>
    </location>
</feature>